<accession>A0A660LB88</accession>
<dbReference type="Gene3D" id="3.90.550.10">
    <property type="entry name" value="Spore Coat Polysaccharide Biosynthesis Protein SpsA, Chain A"/>
    <property type="match status" value="1"/>
</dbReference>
<organism evidence="3 4">
    <name type="scientific">Solirubrobacter pauli</name>
    <dbReference type="NCBI Taxonomy" id="166793"/>
    <lineage>
        <taxon>Bacteria</taxon>
        <taxon>Bacillati</taxon>
        <taxon>Actinomycetota</taxon>
        <taxon>Thermoleophilia</taxon>
        <taxon>Solirubrobacterales</taxon>
        <taxon>Solirubrobacteraceae</taxon>
        <taxon>Solirubrobacter</taxon>
    </lineage>
</organism>
<dbReference type="EMBL" id="RBIL01000001">
    <property type="protein sequence ID" value="RKQ91849.1"/>
    <property type="molecule type" value="Genomic_DNA"/>
</dbReference>
<reference evidence="3 4" key="1">
    <citation type="submission" date="2018-10" db="EMBL/GenBank/DDBJ databases">
        <title>Genomic Encyclopedia of Archaeal and Bacterial Type Strains, Phase II (KMG-II): from individual species to whole genera.</title>
        <authorList>
            <person name="Goeker M."/>
        </authorList>
    </citation>
    <scope>NUCLEOTIDE SEQUENCE [LARGE SCALE GENOMIC DNA]</scope>
    <source>
        <strain evidence="3 4">DSM 14954</strain>
    </source>
</reference>
<sequence length="176" mass="17960">MIVAVLAGGRGSRLGGAKALTPLGGRPLIARPVAAARAAGLDVVVVAKPDSALPGLPVLVEPADPTHPLLGLVTALEHHGPIVAVACDQPWVTAEWLRALADHDGPALAVADEPFPGRYEPSQLPTLRAALAEEASLRRTLARLAPAVLGAPPELAASVNTPEDLAAAEQQLAVRP</sequence>
<evidence type="ECO:0000256" key="1">
    <source>
        <dbReference type="ARBA" id="ARBA00022679"/>
    </source>
</evidence>
<dbReference type="AlphaFoldDB" id="A0A660LB88"/>
<dbReference type="InterPro" id="IPR025877">
    <property type="entry name" value="MobA-like_NTP_Trfase"/>
</dbReference>
<dbReference type="RefSeq" id="WP_170178939.1">
    <property type="nucleotide sequence ID" value="NZ_RBIL01000001.1"/>
</dbReference>
<name>A0A660LB88_9ACTN</name>
<feature type="domain" description="MobA-like NTP transferase" evidence="2">
    <location>
        <begin position="4"/>
        <end position="144"/>
    </location>
</feature>
<keyword evidence="1 3" id="KW-0808">Transferase</keyword>
<dbReference type="InterPro" id="IPR029044">
    <property type="entry name" value="Nucleotide-diphossugar_trans"/>
</dbReference>
<dbReference type="Pfam" id="PF12804">
    <property type="entry name" value="NTP_transf_3"/>
    <property type="match status" value="1"/>
</dbReference>
<gene>
    <name evidence="3" type="ORF">C8N24_1682</name>
</gene>
<dbReference type="Proteomes" id="UP000278962">
    <property type="component" value="Unassembled WGS sequence"/>
</dbReference>
<evidence type="ECO:0000313" key="3">
    <source>
        <dbReference type="EMBL" id="RKQ91849.1"/>
    </source>
</evidence>
<proteinExistence type="predicted"/>
<dbReference type="PANTHER" id="PTHR19136">
    <property type="entry name" value="MOLYBDENUM COFACTOR GUANYLYLTRANSFERASE"/>
    <property type="match status" value="1"/>
</dbReference>
<protein>
    <submittedName>
        <fullName evidence="3">Molybdenum cofactor guanylyltransferase</fullName>
    </submittedName>
</protein>
<keyword evidence="3" id="KW-0548">Nucleotidyltransferase</keyword>
<evidence type="ECO:0000313" key="4">
    <source>
        <dbReference type="Proteomes" id="UP000278962"/>
    </source>
</evidence>
<comment type="caution">
    <text evidence="3">The sequence shown here is derived from an EMBL/GenBank/DDBJ whole genome shotgun (WGS) entry which is preliminary data.</text>
</comment>
<keyword evidence="4" id="KW-1185">Reference proteome</keyword>
<dbReference type="PANTHER" id="PTHR19136:SF81">
    <property type="entry name" value="MOLYBDENUM COFACTOR GUANYLYLTRANSFERASE"/>
    <property type="match status" value="1"/>
</dbReference>
<dbReference type="GO" id="GO:0016779">
    <property type="term" value="F:nucleotidyltransferase activity"/>
    <property type="evidence" value="ECO:0007669"/>
    <property type="project" value="UniProtKB-KW"/>
</dbReference>
<dbReference type="SUPFAM" id="SSF53448">
    <property type="entry name" value="Nucleotide-diphospho-sugar transferases"/>
    <property type="match status" value="1"/>
</dbReference>
<evidence type="ECO:0000259" key="2">
    <source>
        <dbReference type="Pfam" id="PF12804"/>
    </source>
</evidence>